<proteinExistence type="predicted"/>
<keyword evidence="1" id="KW-1133">Transmembrane helix</keyword>
<accession>A0A6C0LIE1</accession>
<keyword evidence="1" id="KW-0472">Membrane</keyword>
<organism evidence="2">
    <name type="scientific">viral metagenome</name>
    <dbReference type="NCBI Taxonomy" id="1070528"/>
    <lineage>
        <taxon>unclassified sequences</taxon>
        <taxon>metagenomes</taxon>
        <taxon>organismal metagenomes</taxon>
    </lineage>
</organism>
<evidence type="ECO:0000313" key="2">
    <source>
        <dbReference type="EMBL" id="QHU29628.1"/>
    </source>
</evidence>
<feature type="transmembrane region" description="Helical" evidence="1">
    <location>
        <begin position="7"/>
        <end position="30"/>
    </location>
</feature>
<dbReference type="EMBL" id="MN740491">
    <property type="protein sequence ID" value="QHU29628.1"/>
    <property type="molecule type" value="Genomic_DNA"/>
</dbReference>
<protein>
    <submittedName>
        <fullName evidence="2">Uncharacterized protein</fullName>
    </submittedName>
</protein>
<dbReference type="AlphaFoldDB" id="A0A6C0LIE1"/>
<feature type="transmembrane region" description="Helical" evidence="1">
    <location>
        <begin position="36"/>
        <end position="54"/>
    </location>
</feature>
<keyword evidence="1" id="KW-0812">Transmembrane</keyword>
<sequence length="122" mass="14222">MIIEIFLLLSIGLTSYFYTSYLIPLAAFIMPIEQHYMIMCFCCILLIIDNVSLFNDLQNKNKINTNLQIVGDQVFELTDNKVIVYNITKIKDEPITPTSKLKLKRNILNKKHPSYEELFTID</sequence>
<evidence type="ECO:0000256" key="1">
    <source>
        <dbReference type="SAM" id="Phobius"/>
    </source>
</evidence>
<name>A0A6C0LIE1_9ZZZZ</name>
<reference evidence="2" key="1">
    <citation type="journal article" date="2020" name="Nature">
        <title>Giant virus diversity and host interactions through global metagenomics.</title>
        <authorList>
            <person name="Schulz F."/>
            <person name="Roux S."/>
            <person name="Paez-Espino D."/>
            <person name="Jungbluth S."/>
            <person name="Walsh D.A."/>
            <person name="Denef V.J."/>
            <person name="McMahon K.D."/>
            <person name="Konstantinidis K.T."/>
            <person name="Eloe-Fadrosh E.A."/>
            <person name="Kyrpides N.C."/>
            <person name="Woyke T."/>
        </authorList>
    </citation>
    <scope>NUCLEOTIDE SEQUENCE</scope>
    <source>
        <strain evidence="2">GVMAG-M-3300027804-48</strain>
    </source>
</reference>